<dbReference type="SUPFAM" id="SSF53448">
    <property type="entry name" value="Nucleotide-diphospho-sugar transferases"/>
    <property type="match status" value="1"/>
</dbReference>
<dbReference type="InterPro" id="IPR029044">
    <property type="entry name" value="Nucleotide-diphossugar_trans"/>
</dbReference>
<dbReference type="InterPro" id="IPR005835">
    <property type="entry name" value="NTP_transferase_dom"/>
</dbReference>
<dbReference type="GO" id="GO:0006011">
    <property type="term" value="P:UDP-alpha-D-glucose metabolic process"/>
    <property type="evidence" value="ECO:0007669"/>
    <property type="project" value="InterPro"/>
</dbReference>
<evidence type="ECO:0000313" key="7">
    <source>
        <dbReference type="EMBL" id="OGE00348.1"/>
    </source>
</evidence>
<dbReference type="AlphaFoldDB" id="A0A1F5H8D7"/>
<feature type="domain" description="Nucleotidyl transferase" evidence="6">
    <location>
        <begin position="7"/>
        <end position="269"/>
    </location>
</feature>
<proteinExistence type="inferred from homology"/>
<evidence type="ECO:0000256" key="3">
    <source>
        <dbReference type="ARBA" id="ARBA00022679"/>
    </source>
</evidence>
<evidence type="ECO:0000256" key="5">
    <source>
        <dbReference type="ARBA" id="ARBA00048128"/>
    </source>
</evidence>
<dbReference type="Gene3D" id="3.90.550.10">
    <property type="entry name" value="Spore Coat Polysaccharide Biosynthesis Protein SpsA, Chain A"/>
    <property type="match status" value="1"/>
</dbReference>
<dbReference type="Proteomes" id="UP000178393">
    <property type="component" value="Unassembled WGS sequence"/>
</dbReference>
<accession>A0A1F5H8D7</accession>
<keyword evidence="4 7" id="KW-0548">Nucleotidyltransferase</keyword>
<evidence type="ECO:0000313" key="8">
    <source>
        <dbReference type="Proteomes" id="UP000178393"/>
    </source>
</evidence>
<dbReference type="Pfam" id="PF00483">
    <property type="entry name" value="NTP_transferase"/>
    <property type="match status" value="1"/>
</dbReference>
<protein>
    <recommendedName>
        <fullName evidence="2">UTP--glucose-1-phosphate uridylyltransferase</fullName>
        <ecNumber evidence="2">2.7.7.9</ecNumber>
    </recommendedName>
</protein>
<evidence type="ECO:0000259" key="6">
    <source>
        <dbReference type="Pfam" id="PF00483"/>
    </source>
</evidence>
<dbReference type="EC" id="2.7.7.9" evidence="2"/>
<organism evidence="7 8">
    <name type="scientific">Candidatus Curtissbacteria bacterium RIFCSPHIGHO2_12_41_11</name>
    <dbReference type="NCBI Taxonomy" id="1797718"/>
    <lineage>
        <taxon>Bacteria</taxon>
        <taxon>Candidatus Curtissiibacteriota</taxon>
    </lineage>
</organism>
<dbReference type="PANTHER" id="PTHR43197">
    <property type="entry name" value="UTP--GLUCOSE-1-PHOSPHATE URIDYLYLTRANSFERASE"/>
    <property type="match status" value="1"/>
</dbReference>
<dbReference type="PANTHER" id="PTHR43197:SF1">
    <property type="entry name" value="UTP--GLUCOSE-1-PHOSPHATE URIDYLYLTRANSFERASE"/>
    <property type="match status" value="1"/>
</dbReference>
<comment type="similarity">
    <text evidence="1">Belongs to the UDPGP type 2 family.</text>
</comment>
<name>A0A1F5H8D7_9BACT</name>
<dbReference type="CDD" id="cd02541">
    <property type="entry name" value="UGPase_prokaryotic"/>
    <property type="match status" value="1"/>
</dbReference>
<comment type="catalytic activity">
    <reaction evidence="5">
        <text>alpha-D-glucose 1-phosphate + UTP + H(+) = UDP-alpha-D-glucose + diphosphate</text>
        <dbReference type="Rhea" id="RHEA:19889"/>
        <dbReference type="ChEBI" id="CHEBI:15378"/>
        <dbReference type="ChEBI" id="CHEBI:33019"/>
        <dbReference type="ChEBI" id="CHEBI:46398"/>
        <dbReference type="ChEBI" id="CHEBI:58601"/>
        <dbReference type="ChEBI" id="CHEBI:58885"/>
        <dbReference type="EC" id="2.7.7.9"/>
    </reaction>
</comment>
<evidence type="ECO:0000256" key="1">
    <source>
        <dbReference type="ARBA" id="ARBA00006890"/>
    </source>
</evidence>
<comment type="caution">
    <text evidence="7">The sequence shown here is derived from an EMBL/GenBank/DDBJ whole genome shotgun (WGS) entry which is preliminary data.</text>
</comment>
<sequence>MANKVRKVVIPAAGFGTRFLPATKASPKEMLPIVDKPIIQYVVEEAVEAGCEQVILVTGWHKRAIEDHFDRHFELEARLEKDGKVKELEEIRRISDLADFVYVRQKEALGNGHALLCAREIVGDEPFVVLWGDDFITASPSRTKQMIDAYEKYGTTILSAILTSNPEDTRKYGFVGGKEVDKGVIEVDQFIEKPGPGNAPSNFAIVSGYLFTPDIFEALSAAIPETIEKGQELYYVDGVNKLLAQGKKVHAVEIKNAKYYDCGSKIGYLKTVIDHGLTHEDVNRELRAYLKSLKL</sequence>
<evidence type="ECO:0000256" key="2">
    <source>
        <dbReference type="ARBA" id="ARBA00012415"/>
    </source>
</evidence>
<dbReference type="GO" id="GO:0003983">
    <property type="term" value="F:UTP:glucose-1-phosphate uridylyltransferase activity"/>
    <property type="evidence" value="ECO:0007669"/>
    <property type="project" value="UniProtKB-EC"/>
</dbReference>
<keyword evidence="3 7" id="KW-0808">Transferase</keyword>
<reference evidence="7 8" key="1">
    <citation type="journal article" date="2016" name="Nat. Commun.">
        <title>Thousands of microbial genomes shed light on interconnected biogeochemical processes in an aquifer system.</title>
        <authorList>
            <person name="Anantharaman K."/>
            <person name="Brown C.T."/>
            <person name="Hug L.A."/>
            <person name="Sharon I."/>
            <person name="Castelle C.J."/>
            <person name="Probst A.J."/>
            <person name="Thomas B.C."/>
            <person name="Singh A."/>
            <person name="Wilkins M.J."/>
            <person name="Karaoz U."/>
            <person name="Brodie E.L."/>
            <person name="Williams K.H."/>
            <person name="Hubbard S.S."/>
            <person name="Banfield J.F."/>
        </authorList>
    </citation>
    <scope>NUCLEOTIDE SEQUENCE [LARGE SCALE GENOMIC DNA]</scope>
</reference>
<dbReference type="EMBL" id="MFBH01000011">
    <property type="protein sequence ID" value="OGE00348.1"/>
    <property type="molecule type" value="Genomic_DNA"/>
</dbReference>
<evidence type="ECO:0000256" key="4">
    <source>
        <dbReference type="ARBA" id="ARBA00022695"/>
    </source>
</evidence>
<gene>
    <name evidence="7" type="ORF">A2W45_03120</name>
</gene>
<dbReference type="InterPro" id="IPR005771">
    <property type="entry name" value="GalU_uridylyltTrfase_bac/arc"/>
</dbReference>